<evidence type="ECO:0000259" key="1">
    <source>
        <dbReference type="Pfam" id="PF17762"/>
    </source>
</evidence>
<evidence type="ECO:0000313" key="3">
    <source>
        <dbReference type="Proteomes" id="UP000017981"/>
    </source>
</evidence>
<dbReference type="SUPFAM" id="SSF109709">
    <property type="entry name" value="KorB DNA-binding domain-like"/>
    <property type="match status" value="1"/>
</dbReference>
<protein>
    <submittedName>
        <fullName evidence="2">Chromosome (Plasmid) partitioning protein ParB / Stage 0 sporulation protein J</fullName>
    </submittedName>
</protein>
<evidence type="ECO:0000313" key="2">
    <source>
        <dbReference type="EMBL" id="CCQ55381.1"/>
    </source>
</evidence>
<dbReference type="AlphaFoldDB" id="T2IP99"/>
<dbReference type="Gene3D" id="1.10.10.2830">
    <property type="match status" value="1"/>
</dbReference>
<dbReference type="EMBL" id="CAQL01000368">
    <property type="protein sequence ID" value="CCQ55381.1"/>
    <property type="molecule type" value="Genomic_DNA"/>
</dbReference>
<dbReference type="Pfam" id="PF17762">
    <property type="entry name" value="HTH_ParB"/>
    <property type="match status" value="1"/>
</dbReference>
<name>T2IP99_CROWT</name>
<dbReference type="InterPro" id="IPR041468">
    <property type="entry name" value="HTH_ParB/Spo0J"/>
</dbReference>
<gene>
    <name evidence="2" type="ORF">CWATWH0005_5334</name>
</gene>
<reference evidence="2 3" key="2">
    <citation type="submission" date="2013-09" db="EMBL/GenBank/DDBJ databases">
        <title>Whole genome comparison of six Crocosphaera watsonii strains with differing phenotypes.</title>
        <authorList>
            <person name="Bench S.R."/>
            <person name="Heller P."/>
            <person name="Frank I."/>
            <person name="Arciniega M."/>
            <person name="Shilova I.N."/>
            <person name="Zehr J.P."/>
        </authorList>
    </citation>
    <scope>NUCLEOTIDE SEQUENCE [LARGE SCALE GENOMIC DNA]</scope>
    <source>
        <strain evidence="2 3">WH 0005</strain>
    </source>
</reference>
<sequence>MLKLPNHILEEIRKGTIAYTKAKAISTLKNEDQQKILLDEAIAQGLSLTEIKQQIKILKEQQINEDITLQGRGLNNADEAEILFKQQVTKTSKLLKKAKPLKNTRQQKKLLRLLSEIDTLLTDI</sequence>
<organism evidence="2 3">
    <name type="scientific">Crocosphaera watsonii WH 0005</name>
    <dbReference type="NCBI Taxonomy" id="423472"/>
    <lineage>
        <taxon>Bacteria</taxon>
        <taxon>Bacillati</taxon>
        <taxon>Cyanobacteriota</taxon>
        <taxon>Cyanophyceae</taxon>
        <taxon>Oscillatoriophycideae</taxon>
        <taxon>Chroococcales</taxon>
        <taxon>Aphanothecaceae</taxon>
        <taxon>Crocosphaera</taxon>
    </lineage>
</organism>
<reference evidence="2 3" key="1">
    <citation type="submission" date="2013-01" db="EMBL/GenBank/DDBJ databases">
        <authorList>
            <person name="Bench S."/>
        </authorList>
    </citation>
    <scope>NUCLEOTIDE SEQUENCE [LARGE SCALE GENOMIC DNA]</scope>
    <source>
        <strain evidence="2 3">WH 0005</strain>
    </source>
</reference>
<dbReference type="Proteomes" id="UP000017981">
    <property type="component" value="Unassembled WGS sequence"/>
</dbReference>
<feature type="domain" description="ParB/Spo0J HTH" evidence="1">
    <location>
        <begin position="1"/>
        <end position="59"/>
    </location>
</feature>
<comment type="caution">
    <text evidence="2">The sequence shown here is derived from an EMBL/GenBank/DDBJ whole genome shotgun (WGS) entry which is preliminary data.</text>
</comment>
<accession>T2IP99</accession>
<proteinExistence type="predicted"/>